<evidence type="ECO:0000256" key="4">
    <source>
        <dbReference type="SAM" id="MobiDB-lite"/>
    </source>
</evidence>
<dbReference type="InterPro" id="IPR007588">
    <property type="entry name" value="Znf_FLYWCH"/>
</dbReference>
<gene>
    <name evidence="6" type="ORF">CVLEPA_LOCUS12062</name>
</gene>
<feature type="domain" description="FLYWCH-type" evidence="5">
    <location>
        <begin position="13"/>
        <end position="73"/>
    </location>
</feature>
<organism evidence="6 7">
    <name type="scientific">Clavelina lepadiformis</name>
    <name type="common">Light-bulb sea squirt</name>
    <name type="synonym">Ascidia lepadiformis</name>
    <dbReference type="NCBI Taxonomy" id="159417"/>
    <lineage>
        <taxon>Eukaryota</taxon>
        <taxon>Metazoa</taxon>
        <taxon>Chordata</taxon>
        <taxon>Tunicata</taxon>
        <taxon>Ascidiacea</taxon>
        <taxon>Aplousobranchia</taxon>
        <taxon>Clavelinidae</taxon>
        <taxon>Clavelina</taxon>
    </lineage>
</organism>
<keyword evidence="7" id="KW-1185">Reference proteome</keyword>
<evidence type="ECO:0000256" key="1">
    <source>
        <dbReference type="ARBA" id="ARBA00022723"/>
    </source>
</evidence>
<keyword evidence="1" id="KW-0479">Metal-binding</keyword>
<reference evidence="6 7" key="1">
    <citation type="submission" date="2024-02" db="EMBL/GenBank/DDBJ databases">
        <authorList>
            <person name="Daric V."/>
            <person name="Darras S."/>
        </authorList>
    </citation>
    <scope>NUCLEOTIDE SEQUENCE [LARGE SCALE GENOMIC DNA]</scope>
</reference>
<dbReference type="Proteomes" id="UP001642483">
    <property type="component" value="Unassembled WGS sequence"/>
</dbReference>
<evidence type="ECO:0000256" key="2">
    <source>
        <dbReference type="ARBA" id="ARBA00022771"/>
    </source>
</evidence>
<dbReference type="Gene3D" id="2.20.25.240">
    <property type="match status" value="1"/>
</dbReference>
<feature type="region of interest" description="Disordered" evidence="4">
    <location>
        <begin position="213"/>
        <end position="235"/>
    </location>
</feature>
<keyword evidence="2" id="KW-0863">Zinc-finger</keyword>
<protein>
    <recommendedName>
        <fullName evidence="5">FLYWCH-type domain-containing protein</fullName>
    </recommendedName>
</protein>
<evidence type="ECO:0000313" key="6">
    <source>
        <dbReference type="EMBL" id="CAK8681825.1"/>
    </source>
</evidence>
<dbReference type="Pfam" id="PF04500">
    <property type="entry name" value="FLYWCH"/>
    <property type="match status" value="1"/>
</dbReference>
<dbReference type="EMBL" id="CAWYQH010000090">
    <property type="protein sequence ID" value="CAK8681825.1"/>
    <property type="molecule type" value="Genomic_DNA"/>
</dbReference>
<accession>A0ABP0FV18</accession>
<evidence type="ECO:0000259" key="5">
    <source>
        <dbReference type="Pfam" id="PF04500"/>
    </source>
</evidence>
<name>A0ABP0FV18_CLALP</name>
<evidence type="ECO:0000256" key="3">
    <source>
        <dbReference type="ARBA" id="ARBA00022833"/>
    </source>
</evidence>
<comment type="caution">
    <text evidence="6">The sequence shown here is derived from an EMBL/GenBank/DDBJ whole genome shotgun (WGS) entry which is preliminary data.</text>
</comment>
<sequence>MHITMTNKTVQFSLTSKGKQSVLHKQYEFVKHREYANGTIQWRCKLYQKSRCQARITTEGDQIITDADAEHNHGGNKESALARQAISQMKVNMGELSASTSNVIGSVSRDLEPGVLMALPKKQSLKRTLQRKRRELQTAHCTAVLQSPMDTNTVNSLQADPLRTVAQAEHKWWDLRTAARKWNSESNEVFGASNEVTNRKDKYSRILQMIGEQHRSPITGSGTSEAPHRTRSRRLASREDNLRITSCDHISTVEHQKSFPLHQVTIVSEEHFTTLKSKSSTLKILEKEDPA</sequence>
<proteinExistence type="predicted"/>
<evidence type="ECO:0000313" key="7">
    <source>
        <dbReference type="Proteomes" id="UP001642483"/>
    </source>
</evidence>
<keyword evidence="3" id="KW-0862">Zinc</keyword>